<evidence type="ECO:0000313" key="7">
    <source>
        <dbReference type="EMBL" id="OLQ07535.1"/>
    </source>
</evidence>
<dbReference type="OMA" id="EYGDMIH"/>
<dbReference type="Gene3D" id="3.90.70.10">
    <property type="entry name" value="Cysteine proteinases"/>
    <property type="match status" value="1"/>
</dbReference>
<dbReference type="SMART" id="SM00848">
    <property type="entry name" value="Inhibitor_I29"/>
    <property type="match status" value="1"/>
</dbReference>
<sequence length="403" mass="44457">MTCLPAAAILAAAFSTAVALDFSVTADGRVESAQEDIDIKDYEEFRQKHRKDQYQQDALSYKQRFEMFQRNKALVTAHNAREGITWTAAVNVFADYTDAEFKALLGHRRLGRWWLPRPSLRQQASGVVRRVHEELAAEVDWRRNLVTTNFVHQQGSCGSCWAVAAAGAIEIHAEIALRKQNQQHRDKVPRNVSFKQLVDCTPNPEHCGGEGGCQGATSELAFDYTSQHGIYDADHYAGNINKDEACKAASKKSSPYIQIRGYVRLETNKLKPLMEALANVGPVSVSVDASSWNLYGGGIFNDCKRDSIVNHAVLAVGYGRDSKSGLTYWLIRNSWGPEWGEKGFVRLQRHAADDGKWDDGYCGFDSDPQQGTGCDGGPSTAPVCGMCGVLSDSSYPKDVTVSH</sequence>
<keyword evidence="2" id="KW-0865">Zymogen</keyword>
<dbReference type="SMART" id="SM00645">
    <property type="entry name" value="Pept_C1"/>
    <property type="match status" value="1"/>
</dbReference>
<proteinExistence type="inferred from homology"/>
<keyword evidence="8" id="KW-1185">Reference proteome</keyword>
<dbReference type="PRINTS" id="PR00705">
    <property type="entry name" value="PAPAIN"/>
</dbReference>
<dbReference type="InterPro" id="IPR039417">
    <property type="entry name" value="Peptidase_C1A_papain-like"/>
</dbReference>
<evidence type="ECO:0000313" key="8">
    <source>
        <dbReference type="Proteomes" id="UP000186817"/>
    </source>
</evidence>
<evidence type="ECO:0000256" key="2">
    <source>
        <dbReference type="ARBA" id="ARBA00023145"/>
    </source>
</evidence>
<evidence type="ECO:0000259" key="5">
    <source>
        <dbReference type="SMART" id="SM00645"/>
    </source>
</evidence>
<feature type="signal peptide" evidence="4">
    <location>
        <begin position="1"/>
        <end position="19"/>
    </location>
</feature>
<dbReference type="PROSITE" id="PS00139">
    <property type="entry name" value="THIOL_PROTEASE_CYS"/>
    <property type="match status" value="1"/>
</dbReference>
<comment type="caution">
    <text evidence="7">The sequence shown here is derived from an EMBL/GenBank/DDBJ whole genome shotgun (WGS) entry which is preliminary data.</text>
</comment>
<evidence type="ECO:0000259" key="6">
    <source>
        <dbReference type="SMART" id="SM00848"/>
    </source>
</evidence>
<comment type="similarity">
    <text evidence="1">Belongs to the peptidase C1 family.</text>
</comment>
<dbReference type="Pfam" id="PF00112">
    <property type="entry name" value="Peptidase_C1"/>
    <property type="match status" value="1"/>
</dbReference>
<dbReference type="GO" id="GO:0008234">
    <property type="term" value="F:cysteine-type peptidase activity"/>
    <property type="evidence" value="ECO:0007669"/>
    <property type="project" value="InterPro"/>
</dbReference>
<dbReference type="InterPro" id="IPR000668">
    <property type="entry name" value="Peptidase_C1A_C"/>
</dbReference>
<dbReference type="InterPro" id="IPR038765">
    <property type="entry name" value="Papain-like_cys_pep_sf"/>
</dbReference>
<dbReference type="InterPro" id="IPR013128">
    <property type="entry name" value="Peptidase_C1A"/>
</dbReference>
<dbReference type="CDD" id="cd02248">
    <property type="entry name" value="Peptidase_C1A"/>
    <property type="match status" value="1"/>
</dbReference>
<dbReference type="Pfam" id="PF08246">
    <property type="entry name" value="Inhibitor_I29"/>
    <property type="match status" value="1"/>
</dbReference>
<feature type="domain" description="Cathepsin propeptide inhibitor" evidence="6">
    <location>
        <begin position="42"/>
        <end position="101"/>
    </location>
</feature>
<keyword evidence="3" id="KW-1015">Disulfide bond</keyword>
<gene>
    <name evidence="7" type="primary">Cp1</name>
    <name evidence="7" type="ORF">AK812_SmicGene9028</name>
</gene>
<dbReference type="InterPro" id="IPR000169">
    <property type="entry name" value="Pept_cys_AS"/>
</dbReference>
<feature type="domain" description="Peptidase C1A papain C-terminal" evidence="5">
    <location>
        <begin position="135"/>
        <end position="372"/>
    </location>
</feature>
<accession>A0A1Q9EJE5</accession>
<name>A0A1Q9EJE5_SYMMI</name>
<dbReference type="InterPro" id="IPR025661">
    <property type="entry name" value="Pept_asp_AS"/>
</dbReference>
<evidence type="ECO:0000256" key="3">
    <source>
        <dbReference type="ARBA" id="ARBA00023157"/>
    </source>
</evidence>
<evidence type="ECO:0000256" key="4">
    <source>
        <dbReference type="SAM" id="SignalP"/>
    </source>
</evidence>
<feature type="chain" id="PRO_5018734452" evidence="4">
    <location>
        <begin position="20"/>
        <end position="403"/>
    </location>
</feature>
<keyword evidence="4" id="KW-0732">Signal</keyword>
<dbReference type="InterPro" id="IPR013201">
    <property type="entry name" value="Prot_inhib_I29"/>
</dbReference>
<dbReference type="InterPro" id="IPR025660">
    <property type="entry name" value="Pept_his_AS"/>
</dbReference>
<dbReference type="OrthoDB" id="190265at2759"/>
<reference evidence="7 8" key="1">
    <citation type="submission" date="2016-02" db="EMBL/GenBank/DDBJ databases">
        <title>Genome analysis of coral dinoflagellate symbionts highlights evolutionary adaptations to a symbiotic lifestyle.</title>
        <authorList>
            <person name="Aranda M."/>
            <person name="Li Y."/>
            <person name="Liew Y.J."/>
            <person name="Baumgarten S."/>
            <person name="Simakov O."/>
            <person name="Wilson M."/>
            <person name="Piel J."/>
            <person name="Ashoor H."/>
            <person name="Bougouffa S."/>
            <person name="Bajic V.B."/>
            <person name="Ryu T."/>
            <person name="Ravasi T."/>
            <person name="Bayer T."/>
            <person name="Micklem G."/>
            <person name="Kim H."/>
            <person name="Bhak J."/>
            <person name="Lajeunesse T.C."/>
            <person name="Voolstra C.R."/>
        </authorList>
    </citation>
    <scope>NUCLEOTIDE SEQUENCE [LARGE SCALE GENOMIC DNA]</scope>
    <source>
        <strain evidence="7 8">CCMP2467</strain>
    </source>
</reference>
<dbReference type="SUPFAM" id="SSF54001">
    <property type="entry name" value="Cysteine proteinases"/>
    <property type="match status" value="1"/>
</dbReference>
<dbReference type="Proteomes" id="UP000186817">
    <property type="component" value="Unassembled WGS sequence"/>
</dbReference>
<dbReference type="PROSITE" id="PS00639">
    <property type="entry name" value="THIOL_PROTEASE_HIS"/>
    <property type="match status" value="1"/>
</dbReference>
<organism evidence="7 8">
    <name type="scientific">Symbiodinium microadriaticum</name>
    <name type="common">Dinoflagellate</name>
    <name type="synonym">Zooxanthella microadriatica</name>
    <dbReference type="NCBI Taxonomy" id="2951"/>
    <lineage>
        <taxon>Eukaryota</taxon>
        <taxon>Sar</taxon>
        <taxon>Alveolata</taxon>
        <taxon>Dinophyceae</taxon>
        <taxon>Suessiales</taxon>
        <taxon>Symbiodiniaceae</taxon>
        <taxon>Symbiodinium</taxon>
    </lineage>
</organism>
<dbReference type="PANTHER" id="PTHR12411">
    <property type="entry name" value="CYSTEINE PROTEASE FAMILY C1-RELATED"/>
    <property type="match status" value="1"/>
</dbReference>
<dbReference type="AlphaFoldDB" id="A0A1Q9EJE5"/>
<dbReference type="EMBL" id="LSRX01000136">
    <property type="protein sequence ID" value="OLQ07535.1"/>
    <property type="molecule type" value="Genomic_DNA"/>
</dbReference>
<evidence type="ECO:0000256" key="1">
    <source>
        <dbReference type="ARBA" id="ARBA00008455"/>
    </source>
</evidence>
<protein>
    <submittedName>
        <fullName evidence="7">Cathepsin L</fullName>
    </submittedName>
</protein>
<dbReference type="PROSITE" id="PS00640">
    <property type="entry name" value="THIOL_PROTEASE_ASN"/>
    <property type="match status" value="1"/>
</dbReference>
<dbReference type="GO" id="GO:0006508">
    <property type="term" value="P:proteolysis"/>
    <property type="evidence" value="ECO:0007669"/>
    <property type="project" value="InterPro"/>
</dbReference>